<keyword evidence="5" id="KW-0234">DNA repair</keyword>
<feature type="region of interest" description="Disordered" evidence="7">
    <location>
        <begin position="333"/>
        <end position="400"/>
    </location>
</feature>
<dbReference type="PANTHER" id="PTHR46239:SF1">
    <property type="entry name" value="DNA REPAIR PROTEIN RAD51 HOMOLOG 3"/>
    <property type="match status" value="1"/>
</dbReference>
<feature type="compositionally biased region" description="Polar residues" evidence="7">
    <location>
        <begin position="333"/>
        <end position="344"/>
    </location>
</feature>
<keyword evidence="4" id="KW-0067">ATP-binding</keyword>
<evidence type="ECO:0000256" key="2">
    <source>
        <dbReference type="ARBA" id="ARBA00022741"/>
    </source>
</evidence>
<dbReference type="STRING" id="559295.C5E2S9"/>
<gene>
    <name evidence="8" type="ordered locus">KLTH0H07436g</name>
</gene>
<keyword evidence="2" id="KW-0547">Nucleotide-binding</keyword>
<feature type="region of interest" description="Disordered" evidence="7">
    <location>
        <begin position="80"/>
        <end position="115"/>
    </location>
</feature>
<dbReference type="AlphaFoldDB" id="C5E2S9"/>
<accession>C5E2S9</accession>
<evidence type="ECO:0000256" key="1">
    <source>
        <dbReference type="ARBA" id="ARBA00004123"/>
    </source>
</evidence>
<evidence type="ECO:0000256" key="3">
    <source>
        <dbReference type="ARBA" id="ARBA00022763"/>
    </source>
</evidence>
<dbReference type="GO" id="GO:0005524">
    <property type="term" value="F:ATP binding"/>
    <property type="evidence" value="ECO:0007669"/>
    <property type="project" value="UniProtKB-KW"/>
</dbReference>
<evidence type="ECO:0000256" key="7">
    <source>
        <dbReference type="SAM" id="MobiDB-lite"/>
    </source>
</evidence>
<dbReference type="OMA" id="TIHELKC"/>
<organism evidence="8 9">
    <name type="scientific">Lachancea thermotolerans (strain ATCC 56472 / CBS 6340 / NRRL Y-8284)</name>
    <name type="common">Yeast</name>
    <name type="synonym">Kluyveromyces thermotolerans</name>
    <dbReference type="NCBI Taxonomy" id="559295"/>
    <lineage>
        <taxon>Eukaryota</taxon>
        <taxon>Fungi</taxon>
        <taxon>Dikarya</taxon>
        <taxon>Ascomycota</taxon>
        <taxon>Saccharomycotina</taxon>
        <taxon>Saccharomycetes</taxon>
        <taxon>Saccharomycetales</taxon>
        <taxon>Saccharomycetaceae</taxon>
        <taxon>Lachancea</taxon>
    </lineage>
</organism>
<reference evidence="8 9" key="1">
    <citation type="journal article" date="2009" name="Genome Res.">
        <title>Comparative genomics of protoploid Saccharomycetaceae.</title>
        <authorList>
            <consortium name="The Genolevures Consortium"/>
            <person name="Souciet J.-L."/>
            <person name="Dujon B."/>
            <person name="Gaillardin C."/>
            <person name="Johnston M."/>
            <person name="Baret P.V."/>
            <person name="Cliften P."/>
            <person name="Sherman D.J."/>
            <person name="Weissenbach J."/>
            <person name="Westhof E."/>
            <person name="Wincker P."/>
            <person name="Jubin C."/>
            <person name="Poulain J."/>
            <person name="Barbe V."/>
            <person name="Segurens B."/>
            <person name="Artiguenave F."/>
            <person name="Anthouard V."/>
            <person name="Vacherie B."/>
            <person name="Val M.-E."/>
            <person name="Fulton R.S."/>
            <person name="Minx P."/>
            <person name="Wilson R."/>
            <person name="Durrens P."/>
            <person name="Jean G."/>
            <person name="Marck C."/>
            <person name="Martin T."/>
            <person name="Nikolski M."/>
            <person name="Rolland T."/>
            <person name="Seret M.-L."/>
            <person name="Casaregola S."/>
            <person name="Despons L."/>
            <person name="Fairhead C."/>
            <person name="Fischer G."/>
            <person name="Lafontaine I."/>
            <person name="Leh V."/>
            <person name="Lemaire M."/>
            <person name="de Montigny J."/>
            <person name="Neuveglise C."/>
            <person name="Thierry A."/>
            <person name="Blanc-Lenfle I."/>
            <person name="Bleykasten C."/>
            <person name="Diffels J."/>
            <person name="Fritsch E."/>
            <person name="Frangeul L."/>
            <person name="Goeffon A."/>
            <person name="Jauniaux N."/>
            <person name="Kachouri-Lafond R."/>
            <person name="Payen C."/>
            <person name="Potier S."/>
            <person name="Pribylova L."/>
            <person name="Ozanne C."/>
            <person name="Richard G.-F."/>
            <person name="Sacerdot C."/>
            <person name="Straub M.-L."/>
            <person name="Talla E."/>
        </authorList>
    </citation>
    <scope>NUCLEOTIDE SEQUENCE [LARGE SCALE GENOMIC DNA]</scope>
    <source>
        <strain evidence="9">ATCC 56472 / CBS 6340 / NRRL Y-8284</strain>
    </source>
</reference>
<dbReference type="GO" id="GO:0033065">
    <property type="term" value="C:Rad51C-XRCC3 complex"/>
    <property type="evidence" value="ECO:0007669"/>
    <property type="project" value="TreeGrafter"/>
</dbReference>
<dbReference type="GO" id="GO:0008821">
    <property type="term" value="F:crossover junction DNA endonuclease activity"/>
    <property type="evidence" value="ECO:0007669"/>
    <property type="project" value="TreeGrafter"/>
</dbReference>
<evidence type="ECO:0000256" key="4">
    <source>
        <dbReference type="ARBA" id="ARBA00022840"/>
    </source>
</evidence>
<evidence type="ECO:0000313" key="9">
    <source>
        <dbReference type="Proteomes" id="UP000002036"/>
    </source>
</evidence>
<protein>
    <submittedName>
        <fullName evidence="8">KLTH0H07436p</fullName>
    </submittedName>
</protein>
<dbReference type="OrthoDB" id="5957327at2759"/>
<dbReference type="eggNOG" id="ENOG502RTRR">
    <property type="taxonomic scope" value="Eukaryota"/>
</dbReference>
<dbReference type="GO" id="GO:0000400">
    <property type="term" value="F:four-way junction DNA binding"/>
    <property type="evidence" value="ECO:0007669"/>
    <property type="project" value="TreeGrafter"/>
</dbReference>
<dbReference type="FunCoup" id="C5E2S9">
    <property type="interactions" value="66"/>
</dbReference>
<evidence type="ECO:0000256" key="6">
    <source>
        <dbReference type="ARBA" id="ARBA00023242"/>
    </source>
</evidence>
<dbReference type="KEGG" id="lth:KLTH0H07436g"/>
<name>C5E2S9_LACTC</name>
<dbReference type="HOGENOM" id="CLU_689007_0_0_1"/>
<dbReference type="GO" id="GO:0005657">
    <property type="term" value="C:replication fork"/>
    <property type="evidence" value="ECO:0007669"/>
    <property type="project" value="TreeGrafter"/>
</dbReference>
<evidence type="ECO:0000313" key="8">
    <source>
        <dbReference type="EMBL" id="CAR30340.1"/>
    </source>
</evidence>
<dbReference type="GO" id="GO:0007131">
    <property type="term" value="P:reciprocal meiotic recombination"/>
    <property type="evidence" value="ECO:0007669"/>
    <property type="project" value="TreeGrafter"/>
</dbReference>
<dbReference type="EMBL" id="CU928180">
    <property type="protein sequence ID" value="CAR30340.1"/>
    <property type="molecule type" value="Genomic_DNA"/>
</dbReference>
<dbReference type="SUPFAM" id="SSF52540">
    <property type="entry name" value="P-loop containing nucleoside triphosphate hydrolases"/>
    <property type="match status" value="1"/>
</dbReference>
<dbReference type="GO" id="GO:0033063">
    <property type="term" value="C:Rad51B-Rad51C-Rad51D-XRCC2 complex"/>
    <property type="evidence" value="ECO:0007669"/>
    <property type="project" value="TreeGrafter"/>
</dbReference>
<proteinExistence type="predicted"/>
<dbReference type="InParanoid" id="C5E2S9"/>
<sequence>MAIGISLSQLIDDSPPPLRSGVAALDDALGGWHSRCIYELFGPPGTSKTRIAQSLVQSEMARDGTCLWVDAHVHTPLETLASPSQSARPAEADAQSRASDAEGDERASSESPSRGLHRTRLTSFAQYVFFFQNLRERYELVVLQGFSQVLTDYIHARAAMPLPRADSAHAIKVKSLITLFTLITKYAHAYNATIVLVSDAMNTSYMGGVHHVPQEHVTFADDSRFLMRALKRRPVQVLRSALVANLGIGPHDHLWEVFVRRRVALMWDWDWRTPFRRVPRRMEVALVYDPARSAAALARVELQDGSALARERGREREQNDQEGAADHVILSSFSSNMSPPQLSPGTEPPRKRAKPAAWQGPSEDRCRASQALPLTPRFQELRARNTDPRASADVLYDSEG</sequence>
<dbReference type="InterPro" id="IPR052093">
    <property type="entry name" value="HR_Repair_Mediator"/>
</dbReference>
<comment type="subcellular location">
    <subcellularLocation>
        <location evidence="1">Nucleus</location>
    </subcellularLocation>
</comment>
<evidence type="ECO:0000256" key="5">
    <source>
        <dbReference type="ARBA" id="ARBA00023204"/>
    </source>
</evidence>
<dbReference type="PANTHER" id="PTHR46239">
    <property type="entry name" value="DNA REPAIR PROTEIN RAD51 HOMOLOG 3 RAD51C"/>
    <property type="match status" value="1"/>
</dbReference>
<keyword evidence="3" id="KW-0227">DNA damage</keyword>
<dbReference type="GeneID" id="8294520"/>
<dbReference type="InterPro" id="IPR027417">
    <property type="entry name" value="P-loop_NTPase"/>
</dbReference>
<dbReference type="RefSeq" id="XP_002556202.1">
    <property type="nucleotide sequence ID" value="XM_002556156.1"/>
</dbReference>
<dbReference type="Proteomes" id="UP000002036">
    <property type="component" value="Chromosome H"/>
</dbReference>
<dbReference type="Gene3D" id="3.40.50.300">
    <property type="entry name" value="P-loop containing nucleotide triphosphate hydrolases"/>
    <property type="match status" value="1"/>
</dbReference>
<keyword evidence="6" id="KW-0539">Nucleus</keyword>
<keyword evidence="9" id="KW-1185">Reference proteome</keyword>
<dbReference type="GO" id="GO:0000707">
    <property type="term" value="P:meiotic DNA recombinase assembly"/>
    <property type="evidence" value="ECO:0007669"/>
    <property type="project" value="TreeGrafter"/>
</dbReference>